<sequence>MDNKQYVFELATVLHRAKATLPASELANVLNEFNHLTTYGSQYSGGRGTYKLISDTYAWLVKNGNQNGADIVAIAFTKPDGSYAYEK</sequence>
<dbReference type="RefSeq" id="WP_128762034.1">
    <property type="nucleotide sequence ID" value="NZ_QOVI01000005.1"/>
</dbReference>
<keyword evidence="2" id="KW-1185">Reference proteome</keyword>
<proteinExistence type="predicted"/>
<dbReference type="Proteomes" id="UP000289821">
    <property type="component" value="Unassembled WGS sequence"/>
</dbReference>
<reference evidence="1 2" key="1">
    <citation type="submission" date="2018-07" db="EMBL/GenBank/DDBJ databases">
        <title>Leeuwenhoekiella genomics.</title>
        <authorList>
            <person name="Tahon G."/>
            <person name="Willems A."/>
        </authorList>
    </citation>
    <scope>NUCLEOTIDE SEQUENCE [LARGE SCALE GENOMIC DNA]</scope>
    <source>
        <strain evidence="1 2">R-50232</strain>
    </source>
</reference>
<dbReference type="AlphaFoldDB" id="A0A4Q0NSZ3"/>
<name>A0A4Q0NSZ3_9FLAO</name>
<comment type="caution">
    <text evidence="1">The sequence shown here is derived from an EMBL/GenBank/DDBJ whole genome shotgun (WGS) entry which is preliminary data.</text>
</comment>
<accession>A0A4Q0NSZ3</accession>
<dbReference type="EMBL" id="QOVI01000005">
    <property type="protein sequence ID" value="RXG13257.1"/>
    <property type="molecule type" value="Genomic_DNA"/>
</dbReference>
<protein>
    <submittedName>
        <fullName evidence="1">Uncharacterized protein</fullName>
    </submittedName>
</protein>
<evidence type="ECO:0000313" key="1">
    <source>
        <dbReference type="EMBL" id="RXG13257.1"/>
    </source>
</evidence>
<evidence type="ECO:0000313" key="2">
    <source>
        <dbReference type="Proteomes" id="UP000289821"/>
    </source>
</evidence>
<gene>
    <name evidence="1" type="ORF">DSM04_105235</name>
</gene>
<organism evidence="1 2">
    <name type="scientific">Leeuwenhoekiella aestuarii</name>
    <dbReference type="NCBI Taxonomy" id="2249426"/>
    <lineage>
        <taxon>Bacteria</taxon>
        <taxon>Pseudomonadati</taxon>
        <taxon>Bacteroidota</taxon>
        <taxon>Flavobacteriia</taxon>
        <taxon>Flavobacteriales</taxon>
        <taxon>Flavobacteriaceae</taxon>
        <taxon>Leeuwenhoekiella</taxon>
    </lineage>
</organism>